<sequence length="279" mass="31493">MASNIGMMDSAYFVGRNEILTWINNCLQLNLSRIEEVLVEEIEAASGAVQCQMIDMTYPGAVPMHKVNFDAKTEYDMIQNYKVLQDVFNKLKIEKHIEVNRLVKGRPLDNLEFLQWLKRYCDSVNGGIMNENYNPVERRCKGGKGGATMKGCQKAAKSLQTHNMHSHGSGDSVEPRSKPGKNGITGGTNSSAEIQALSKEITELKMSVDLLEKERDFYFAKLRDIEIFCQMPELEDLPMAAAIKMILYAADAKESALTEAQEYIYQSQNRTDVEDENEE</sequence>
<dbReference type="GO" id="GO:0010005">
    <property type="term" value="C:cortical microtubule, transverse to long axis"/>
    <property type="evidence" value="ECO:0007669"/>
    <property type="project" value="UniProtKB-ARBA"/>
</dbReference>
<dbReference type="GO" id="GO:0009652">
    <property type="term" value="P:thigmotropism"/>
    <property type="evidence" value="ECO:0007669"/>
    <property type="project" value="UniProtKB-ARBA"/>
</dbReference>
<keyword evidence="3" id="KW-0963">Cytoplasm</keyword>
<dbReference type="PANTHER" id="PTHR10623">
    <property type="entry name" value="MICROTUBULE-ASSOCIATED PROTEIN RP/EB FAMILY MEMBER"/>
    <property type="match status" value="1"/>
</dbReference>
<evidence type="ECO:0000256" key="11">
    <source>
        <dbReference type="PROSITE-ProRule" id="PRU00576"/>
    </source>
</evidence>
<dbReference type="SUPFAM" id="SSF47576">
    <property type="entry name" value="Calponin-homology domain, CH-domain"/>
    <property type="match status" value="1"/>
</dbReference>
<dbReference type="Pfam" id="PF03271">
    <property type="entry name" value="EB1"/>
    <property type="match status" value="1"/>
</dbReference>
<evidence type="ECO:0000259" key="13">
    <source>
        <dbReference type="PROSITE" id="PS50021"/>
    </source>
</evidence>
<evidence type="ECO:0000256" key="12">
    <source>
        <dbReference type="SAM" id="MobiDB-lite"/>
    </source>
</evidence>
<dbReference type="GO" id="GO:0008017">
    <property type="term" value="F:microtubule binding"/>
    <property type="evidence" value="ECO:0007669"/>
    <property type="project" value="InterPro"/>
</dbReference>
<dbReference type="Gramene" id="MELO3C001970.2.1">
    <property type="protein sequence ID" value="MELO3C001970.2.1"/>
    <property type="gene ID" value="MELO3C001970.2"/>
</dbReference>
<dbReference type="GO" id="GO:0051301">
    <property type="term" value="P:cell division"/>
    <property type="evidence" value="ECO:0007669"/>
    <property type="project" value="UniProtKB-KW"/>
</dbReference>
<dbReference type="GO" id="GO:0001578">
    <property type="term" value="P:microtubule bundle formation"/>
    <property type="evidence" value="ECO:0007669"/>
    <property type="project" value="UniProtKB-ARBA"/>
</dbReference>
<dbReference type="InterPro" id="IPR004953">
    <property type="entry name" value="EB1_C"/>
</dbReference>
<evidence type="ECO:0000259" key="14">
    <source>
        <dbReference type="PROSITE" id="PS51230"/>
    </source>
</evidence>
<feature type="domain" description="Calponin-homology (CH)" evidence="13">
    <location>
        <begin position="13"/>
        <end position="122"/>
    </location>
</feature>
<dbReference type="InterPro" id="IPR027328">
    <property type="entry name" value="MAPRE"/>
</dbReference>
<evidence type="ECO:0000256" key="10">
    <source>
        <dbReference type="ARBA" id="ARBA00083920"/>
    </source>
</evidence>
<comment type="subcellular location">
    <subcellularLocation>
        <location evidence="9">Cytoplasm</location>
        <location evidence="9">Cytoskeleton</location>
        <location evidence="9">Phragmoplast</location>
    </subcellularLocation>
    <subcellularLocation>
        <location evidence="1">Cytoplasm</location>
        <location evidence="1">Cytoskeleton</location>
        <location evidence="1">Spindle pole</location>
    </subcellularLocation>
</comment>
<evidence type="ECO:0000256" key="3">
    <source>
        <dbReference type="ARBA" id="ARBA00022490"/>
    </source>
</evidence>
<organism evidence="15">
    <name type="scientific">Cucumis melo</name>
    <name type="common">Muskmelon</name>
    <dbReference type="NCBI Taxonomy" id="3656"/>
    <lineage>
        <taxon>Eukaryota</taxon>
        <taxon>Viridiplantae</taxon>
        <taxon>Streptophyta</taxon>
        <taxon>Embryophyta</taxon>
        <taxon>Tracheophyta</taxon>
        <taxon>Spermatophyta</taxon>
        <taxon>Magnoliopsida</taxon>
        <taxon>eudicotyledons</taxon>
        <taxon>Gunneridae</taxon>
        <taxon>Pentapetalae</taxon>
        <taxon>rosids</taxon>
        <taxon>fabids</taxon>
        <taxon>Cucurbitales</taxon>
        <taxon>Cucurbitaceae</taxon>
        <taxon>Benincaseae</taxon>
        <taxon>Cucumis</taxon>
    </lineage>
</organism>
<accession>A0A9I9CDC5</accession>
<keyword evidence="7" id="KW-0206">Cytoskeleton</keyword>
<dbReference type="Gene3D" id="1.10.418.10">
    <property type="entry name" value="Calponin-like domain"/>
    <property type="match status" value="1"/>
</dbReference>
<reference evidence="15" key="1">
    <citation type="submission" date="2023-03" db="UniProtKB">
        <authorList>
            <consortium name="EnsemblPlants"/>
        </authorList>
    </citation>
    <scope>IDENTIFICATION</scope>
</reference>
<protein>
    <recommendedName>
        <fullName evidence="10">Protein ATEB1 homolog 2</fullName>
    </recommendedName>
</protein>
<proteinExistence type="inferred from homology"/>
<feature type="region of interest" description="Disordered" evidence="12">
    <location>
        <begin position="151"/>
        <end position="191"/>
    </location>
</feature>
<dbReference type="PROSITE" id="PS51230">
    <property type="entry name" value="EB1_C"/>
    <property type="match status" value="1"/>
</dbReference>
<evidence type="ECO:0000256" key="4">
    <source>
        <dbReference type="ARBA" id="ARBA00022618"/>
    </source>
</evidence>
<name>A0A9I9CDC5_CUCME</name>
<dbReference type="InterPro" id="IPR036133">
    <property type="entry name" value="EB1_C_sf"/>
</dbReference>
<evidence type="ECO:0000256" key="7">
    <source>
        <dbReference type="ARBA" id="ARBA00023212"/>
    </source>
</evidence>
<dbReference type="EnsemblPlants" id="MELO3C001970.2.1">
    <property type="protein sequence ID" value="MELO3C001970.2.1"/>
    <property type="gene ID" value="MELO3C001970.2"/>
</dbReference>
<evidence type="ECO:0000256" key="2">
    <source>
        <dbReference type="ARBA" id="ARBA00010729"/>
    </source>
</evidence>
<dbReference type="GO" id="GO:0009524">
    <property type="term" value="C:phragmoplast"/>
    <property type="evidence" value="ECO:0007669"/>
    <property type="project" value="UniProtKB-SubCell"/>
</dbReference>
<dbReference type="SUPFAM" id="SSF140612">
    <property type="entry name" value="EB1 dimerisation domain-like"/>
    <property type="match status" value="1"/>
</dbReference>
<keyword evidence="6" id="KW-0498">Mitosis</keyword>
<dbReference type="FunFam" id="1.10.418.10:FF:000028">
    <property type="entry name" value="RP/EB family microtubule-associated protein"/>
    <property type="match status" value="1"/>
</dbReference>
<keyword evidence="5 11" id="KW-0493">Microtubule</keyword>
<evidence type="ECO:0000256" key="6">
    <source>
        <dbReference type="ARBA" id="ARBA00022776"/>
    </source>
</evidence>
<evidence type="ECO:0000256" key="1">
    <source>
        <dbReference type="ARBA" id="ARBA00004647"/>
    </source>
</evidence>
<evidence type="ECO:0000256" key="5">
    <source>
        <dbReference type="ARBA" id="ARBA00022701"/>
    </source>
</evidence>
<dbReference type="GO" id="GO:0000922">
    <property type="term" value="C:spindle pole"/>
    <property type="evidence" value="ECO:0007669"/>
    <property type="project" value="UniProtKB-SubCell"/>
</dbReference>
<feature type="domain" description="EB1 C-terminal" evidence="14">
    <location>
        <begin position="186"/>
        <end position="256"/>
    </location>
</feature>
<evidence type="ECO:0000256" key="8">
    <source>
        <dbReference type="ARBA" id="ARBA00023306"/>
    </source>
</evidence>
<dbReference type="GO" id="GO:0005815">
    <property type="term" value="C:microtubule organizing center"/>
    <property type="evidence" value="ECO:0007669"/>
    <property type="project" value="UniProtKB-ARBA"/>
</dbReference>
<dbReference type="Gene3D" id="1.20.5.1430">
    <property type="match status" value="1"/>
</dbReference>
<keyword evidence="8" id="KW-0131">Cell cycle</keyword>
<dbReference type="Pfam" id="PF00307">
    <property type="entry name" value="CH"/>
    <property type="match status" value="1"/>
</dbReference>
<dbReference type="AlphaFoldDB" id="A0A9I9CDC5"/>
<comment type="similarity">
    <text evidence="2">Belongs to the MAPRE family.</text>
</comment>
<keyword evidence="4" id="KW-0132">Cell division</keyword>
<evidence type="ECO:0000313" key="15">
    <source>
        <dbReference type="EnsemblPlants" id="MELO3C001970.2.1"/>
    </source>
</evidence>
<dbReference type="FunFam" id="1.20.5.1430:FF:000004">
    <property type="entry name" value="Microtubule-associated protein RP/EB family member 1B"/>
    <property type="match status" value="1"/>
</dbReference>
<dbReference type="InterPro" id="IPR036872">
    <property type="entry name" value="CH_dom_sf"/>
</dbReference>
<evidence type="ECO:0000256" key="9">
    <source>
        <dbReference type="ARBA" id="ARBA00060413"/>
    </source>
</evidence>
<dbReference type="PROSITE" id="PS50021">
    <property type="entry name" value="CH"/>
    <property type="match status" value="1"/>
</dbReference>
<dbReference type="InterPro" id="IPR001715">
    <property type="entry name" value="CH_dom"/>
</dbReference>